<dbReference type="GO" id="GO:0046872">
    <property type="term" value="F:metal ion binding"/>
    <property type="evidence" value="ECO:0007669"/>
    <property type="project" value="UniProtKB-KW"/>
</dbReference>
<reference evidence="15 16" key="1">
    <citation type="submission" date="2022-03" db="EMBL/GenBank/DDBJ databases">
        <title>Genome data of Colletotrichum spp.</title>
        <authorList>
            <person name="Utami Y.D."/>
            <person name="Hiruma K."/>
        </authorList>
    </citation>
    <scope>NUCLEOTIDE SEQUENCE [LARGE SCALE GENOMIC DNA]</scope>
    <source>
        <strain evidence="15 16">MAFF 239500</strain>
    </source>
</reference>
<dbReference type="PANTHER" id="PTHR33353:SF9">
    <property type="entry name" value="ENDOGLUCANASE II"/>
    <property type="match status" value="1"/>
</dbReference>
<dbReference type="AlphaFoldDB" id="A0AA37LAP0"/>
<evidence type="ECO:0000256" key="13">
    <source>
        <dbReference type="ARBA" id="ARBA00045077"/>
    </source>
</evidence>
<evidence type="ECO:0000256" key="14">
    <source>
        <dbReference type="ARBA" id="ARBA00047174"/>
    </source>
</evidence>
<evidence type="ECO:0000256" key="6">
    <source>
        <dbReference type="ARBA" id="ARBA00023001"/>
    </source>
</evidence>
<keyword evidence="10" id="KW-0119">Carbohydrate metabolism</keyword>
<evidence type="ECO:0000256" key="3">
    <source>
        <dbReference type="ARBA" id="ARBA00022525"/>
    </source>
</evidence>
<comment type="cofactor">
    <cofactor evidence="1">
        <name>Cu(2+)</name>
        <dbReference type="ChEBI" id="CHEBI:29036"/>
    </cofactor>
</comment>
<evidence type="ECO:0000313" key="16">
    <source>
        <dbReference type="Proteomes" id="UP001055115"/>
    </source>
</evidence>
<proteinExistence type="inferred from homology"/>
<evidence type="ECO:0000256" key="11">
    <source>
        <dbReference type="ARBA" id="ARBA00023326"/>
    </source>
</evidence>
<keyword evidence="3" id="KW-0964">Secreted</keyword>
<keyword evidence="9" id="KW-0503">Monooxygenase</keyword>
<dbReference type="GeneID" id="73326144"/>
<keyword evidence="6" id="KW-0136">Cellulose degradation</keyword>
<dbReference type="InterPro" id="IPR049892">
    <property type="entry name" value="AA9"/>
</dbReference>
<gene>
    <name evidence="15" type="ORF">ColSpa_05342</name>
</gene>
<comment type="subcellular location">
    <subcellularLocation>
        <location evidence="2">Secreted</location>
    </subcellularLocation>
</comment>
<organism evidence="15 16">
    <name type="scientific">Colletotrichum spaethianum</name>
    <dbReference type="NCBI Taxonomy" id="700344"/>
    <lineage>
        <taxon>Eukaryota</taxon>
        <taxon>Fungi</taxon>
        <taxon>Dikarya</taxon>
        <taxon>Ascomycota</taxon>
        <taxon>Pezizomycotina</taxon>
        <taxon>Sordariomycetes</taxon>
        <taxon>Hypocreomycetidae</taxon>
        <taxon>Glomerellales</taxon>
        <taxon>Glomerellaceae</taxon>
        <taxon>Colletotrichum</taxon>
        <taxon>Colletotrichum spaethianum species complex</taxon>
    </lineage>
</organism>
<evidence type="ECO:0000256" key="5">
    <source>
        <dbReference type="ARBA" id="ARBA00022729"/>
    </source>
</evidence>
<dbReference type="Proteomes" id="UP001055115">
    <property type="component" value="Unassembled WGS sequence"/>
</dbReference>
<evidence type="ECO:0000256" key="10">
    <source>
        <dbReference type="ARBA" id="ARBA00023277"/>
    </source>
</evidence>
<name>A0AA37LAP0_9PEZI</name>
<comment type="similarity">
    <text evidence="12">Belongs to the polysaccharide monooxygenase AA9 family.</text>
</comment>
<keyword evidence="5" id="KW-0732">Signal</keyword>
<dbReference type="EMBL" id="BQXU01000012">
    <property type="protein sequence ID" value="GKT45161.1"/>
    <property type="molecule type" value="Genomic_DNA"/>
</dbReference>
<evidence type="ECO:0000256" key="9">
    <source>
        <dbReference type="ARBA" id="ARBA00023033"/>
    </source>
</evidence>
<dbReference type="PANTHER" id="PTHR33353">
    <property type="entry name" value="PUTATIVE (AFU_ORTHOLOGUE AFUA_1G12560)-RELATED"/>
    <property type="match status" value="1"/>
</dbReference>
<keyword evidence="4" id="KW-0479">Metal-binding</keyword>
<evidence type="ECO:0000256" key="1">
    <source>
        <dbReference type="ARBA" id="ARBA00001973"/>
    </source>
</evidence>
<comment type="catalytic activity">
    <reaction evidence="13">
        <text>[(1-&gt;4)-beta-D-glucosyl]n+m + reduced acceptor + O2 = 4-dehydro-beta-D-glucosyl-[(1-&gt;4)-beta-D-glucosyl]n-1 + [(1-&gt;4)-beta-D-glucosyl]m + acceptor + H2O.</text>
        <dbReference type="EC" id="1.14.99.56"/>
    </reaction>
</comment>
<dbReference type="EC" id="1.14.99.56" evidence="14"/>
<dbReference type="RefSeq" id="XP_049127511.1">
    <property type="nucleotide sequence ID" value="XM_049271554.1"/>
</dbReference>
<evidence type="ECO:0000256" key="4">
    <source>
        <dbReference type="ARBA" id="ARBA00022723"/>
    </source>
</evidence>
<comment type="caution">
    <text evidence="15">The sequence shown here is derived from an EMBL/GenBank/DDBJ whole genome shotgun (WGS) entry which is preliminary data.</text>
</comment>
<dbReference type="GO" id="GO:0005576">
    <property type="term" value="C:extracellular region"/>
    <property type="evidence" value="ECO:0007669"/>
    <property type="project" value="UniProtKB-SubCell"/>
</dbReference>
<dbReference type="Gene3D" id="2.70.50.70">
    <property type="match status" value="1"/>
</dbReference>
<evidence type="ECO:0000256" key="8">
    <source>
        <dbReference type="ARBA" id="ARBA00023008"/>
    </source>
</evidence>
<dbReference type="GO" id="GO:0004497">
    <property type="term" value="F:monooxygenase activity"/>
    <property type="evidence" value="ECO:0007669"/>
    <property type="project" value="UniProtKB-KW"/>
</dbReference>
<evidence type="ECO:0000256" key="12">
    <source>
        <dbReference type="ARBA" id="ARBA00044502"/>
    </source>
</evidence>
<keyword evidence="11" id="KW-0624">Polysaccharide degradation</keyword>
<evidence type="ECO:0000256" key="2">
    <source>
        <dbReference type="ARBA" id="ARBA00004613"/>
    </source>
</evidence>
<protein>
    <recommendedName>
        <fullName evidence="14">lytic cellulose monooxygenase (C4-dehydrogenating)</fullName>
        <ecNumber evidence="14">1.14.99.56</ecNumber>
    </recommendedName>
</protein>
<dbReference type="GO" id="GO:0030245">
    <property type="term" value="P:cellulose catabolic process"/>
    <property type="evidence" value="ECO:0007669"/>
    <property type="project" value="UniProtKB-KW"/>
</dbReference>
<keyword evidence="8" id="KW-0186">Copper</keyword>
<sequence length="97" mass="10024">MKTSATLAVLSAAGEALGHATFQQLWIGSQDQKSVCARLPPSNSPVTDVTSNDLRCNVGGATGVSGVCKIPGKLLLHLFTFKPSIDASVQLAKLADT</sequence>
<keyword evidence="7" id="KW-0560">Oxidoreductase</keyword>
<evidence type="ECO:0000256" key="7">
    <source>
        <dbReference type="ARBA" id="ARBA00023002"/>
    </source>
</evidence>
<accession>A0AA37LAP0</accession>
<keyword evidence="16" id="KW-1185">Reference proteome</keyword>
<evidence type="ECO:0000313" key="15">
    <source>
        <dbReference type="EMBL" id="GKT45161.1"/>
    </source>
</evidence>